<evidence type="ECO:0000313" key="6">
    <source>
        <dbReference type="Proteomes" id="UP000609879"/>
    </source>
</evidence>
<keyword evidence="1" id="KW-0489">Methyltransferase</keyword>
<keyword evidence="2" id="KW-0808">Transferase</keyword>
<reference evidence="5 6" key="1">
    <citation type="submission" date="2021-01" db="EMBL/GenBank/DDBJ databases">
        <title>Whole genome shotgun sequence of Actinoplanes deccanensis NBRC 13994.</title>
        <authorList>
            <person name="Komaki H."/>
            <person name="Tamura T."/>
        </authorList>
    </citation>
    <scope>NUCLEOTIDE SEQUENCE [LARGE SCALE GENOMIC DNA]</scope>
    <source>
        <strain evidence="5 6">NBRC 13994</strain>
    </source>
</reference>
<sequence length="200" mass="21235">MTDAADFDALYTAATKPPWEIGAPQPALAELLDTGIRGPKVLDLGCGTGDLALALARRGHHVTGVDVSHTAVDTARAKATAAGLDIHFDVQDATTLTLTSGPFDTLIDSGLLHNLHRRGGTRATDYLRRLPELAAPGATVLVLAISHEPGQDWGLTPDYLNAAFAEPTWTGTHITRTRIHADVDNQQLLLPGLLLRTTKA</sequence>
<proteinExistence type="predicted"/>
<evidence type="ECO:0000256" key="2">
    <source>
        <dbReference type="ARBA" id="ARBA00022679"/>
    </source>
</evidence>
<dbReference type="EMBL" id="BOMI01000108">
    <property type="protein sequence ID" value="GID76827.1"/>
    <property type="molecule type" value="Genomic_DNA"/>
</dbReference>
<dbReference type="RefSeq" id="WP_203769938.1">
    <property type="nucleotide sequence ID" value="NZ_BAAABO010000029.1"/>
</dbReference>
<evidence type="ECO:0000256" key="3">
    <source>
        <dbReference type="ARBA" id="ARBA00022691"/>
    </source>
</evidence>
<dbReference type="PANTHER" id="PTHR43464">
    <property type="entry name" value="METHYLTRANSFERASE"/>
    <property type="match status" value="1"/>
</dbReference>
<dbReference type="Gene3D" id="3.40.50.150">
    <property type="entry name" value="Vaccinia Virus protein VP39"/>
    <property type="match status" value="1"/>
</dbReference>
<dbReference type="CDD" id="cd02440">
    <property type="entry name" value="AdoMet_MTases"/>
    <property type="match status" value="1"/>
</dbReference>
<dbReference type="InterPro" id="IPR029063">
    <property type="entry name" value="SAM-dependent_MTases_sf"/>
</dbReference>
<protein>
    <recommendedName>
        <fullName evidence="4">Methyltransferase domain-containing protein</fullName>
    </recommendedName>
</protein>
<evidence type="ECO:0000259" key="4">
    <source>
        <dbReference type="Pfam" id="PF13649"/>
    </source>
</evidence>
<accession>A0ABQ3YA43</accession>
<dbReference type="Pfam" id="PF13649">
    <property type="entry name" value="Methyltransf_25"/>
    <property type="match status" value="1"/>
</dbReference>
<name>A0ABQ3YA43_9ACTN</name>
<dbReference type="SUPFAM" id="SSF53335">
    <property type="entry name" value="S-adenosyl-L-methionine-dependent methyltransferases"/>
    <property type="match status" value="1"/>
</dbReference>
<evidence type="ECO:0000256" key="1">
    <source>
        <dbReference type="ARBA" id="ARBA00022603"/>
    </source>
</evidence>
<dbReference type="PANTHER" id="PTHR43464:SF19">
    <property type="entry name" value="UBIQUINONE BIOSYNTHESIS O-METHYLTRANSFERASE, MITOCHONDRIAL"/>
    <property type="match status" value="1"/>
</dbReference>
<dbReference type="InterPro" id="IPR041698">
    <property type="entry name" value="Methyltransf_25"/>
</dbReference>
<keyword evidence="6" id="KW-1185">Reference proteome</keyword>
<keyword evidence="3" id="KW-0949">S-adenosyl-L-methionine</keyword>
<evidence type="ECO:0000313" key="5">
    <source>
        <dbReference type="EMBL" id="GID76827.1"/>
    </source>
</evidence>
<gene>
    <name evidence="5" type="ORF">Ade02nite_54680</name>
</gene>
<organism evidence="5 6">
    <name type="scientific">Paractinoplanes deccanensis</name>
    <dbReference type="NCBI Taxonomy" id="113561"/>
    <lineage>
        <taxon>Bacteria</taxon>
        <taxon>Bacillati</taxon>
        <taxon>Actinomycetota</taxon>
        <taxon>Actinomycetes</taxon>
        <taxon>Micromonosporales</taxon>
        <taxon>Micromonosporaceae</taxon>
        <taxon>Paractinoplanes</taxon>
    </lineage>
</organism>
<comment type="caution">
    <text evidence="5">The sequence shown here is derived from an EMBL/GenBank/DDBJ whole genome shotgun (WGS) entry which is preliminary data.</text>
</comment>
<feature type="domain" description="Methyltransferase" evidence="4">
    <location>
        <begin position="41"/>
        <end position="125"/>
    </location>
</feature>
<dbReference type="Proteomes" id="UP000609879">
    <property type="component" value="Unassembled WGS sequence"/>
</dbReference>